<dbReference type="EMBL" id="BK014849">
    <property type="protein sequence ID" value="DAD78630.1"/>
    <property type="molecule type" value="Genomic_DNA"/>
</dbReference>
<sequence length="32" mass="3638">MGVSRNLFNTDGNLSLEKSILDDESTMRSFLF</sequence>
<accession>A0A8S5M8R4</accession>
<proteinExistence type="predicted"/>
<evidence type="ECO:0000313" key="1">
    <source>
        <dbReference type="EMBL" id="DAD78630.1"/>
    </source>
</evidence>
<organism evidence="1">
    <name type="scientific">Siphoviridae sp. ctB3v5</name>
    <dbReference type="NCBI Taxonomy" id="2826186"/>
    <lineage>
        <taxon>Viruses</taxon>
        <taxon>Duplodnaviria</taxon>
        <taxon>Heunggongvirae</taxon>
        <taxon>Uroviricota</taxon>
        <taxon>Caudoviricetes</taxon>
    </lineage>
</organism>
<name>A0A8S5M8R4_9CAUD</name>
<reference evidence="1" key="1">
    <citation type="journal article" date="2021" name="Proc. Natl. Acad. Sci. U.S.A.">
        <title>A Catalog of Tens of Thousands of Viruses from Human Metagenomes Reveals Hidden Associations with Chronic Diseases.</title>
        <authorList>
            <person name="Tisza M.J."/>
            <person name="Buck C.B."/>
        </authorList>
    </citation>
    <scope>NUCLEOTIDE SEQUENCE</scope>
    <source>
        <strain evidence="1">CtB3v5</strain>
    </source>
</reference>
<protein>
    <submittedName>
        <fullName evidence="1">Portal protein</fullName>
    </submittedName>
</protein>